<organism evidence="1 2">
    <name type="scientific">Microbispora hainanensis</name>
    <dbReference type="NCBI Taxonomy" id="568844"/>
    <lineage>
        <taxon>Bacteria</taxon>
        <taxon>Bacillati</taxon>
        <taxon>Actinomycetota</taxon>
        <taxon>Actinomycetes</taxon>
        <taxon>Streptosporangiales</taxon>
        <taxon>Streptosporangiaceae</taxon>
        <taxon>Microbispora</taxon>
    </lineage>
</organism>
<accession>A0A544YNN5</accession>
<evidence type="ECO:0000313" key="2">
    <source>
        <dbReference type="Proteomes" id="UP000316541"/>
    </source>
</evidence>
<name>A0A544YNN5_9ACTN</name>
<evidence type="ECO:0000313" key="1">
    <source>
        <dbReference type="EMBL" id="TQS18192.1"/>
    </source>
</evidence>
<gene>
    <name evidence="1" type="ORF">FLX08_25660</name>
</gene>
<reference evidence="1 2" key="1">
    <citation type="submission" date="2019-07" db="EMBL/GenBank/DDBJ databases">
        <title>Microbispora hainanensis DSM 45428.</title>
        <authorList>
            <person name="Thawai C."/>
        </authorList>
    </citation>
    <scope>NUCLEOTIDE SEQUENCE [LARGE SCALE GENOMIC DNA]</scope>
    <source>
        <strain evidence="1 2">DSM 45428</strain>
    </source>
</reference>
<proteinExistence type="predicted"/>
<dbReference type="InterPro" id="IPR054058">
    <property type="entry name" value="HTH_67"/>
</dbReference>
<dbReference type="EMBL" id="VIRM01000035">
    <property type="protein sequence ID" value="TQS18192.1"/>
    <property type="molecule type" value="Genomic_DNA"/>
</dbReference>
<dbReference type="Proteomes" id="UP000316541">
    <property type="component" value="Unassembled WGS sequence"/>
</dbReference>
<dbReference type="Pfam" id="PF21863">
    <property type="entry name" value="HTH_67"/>
    <property type="match status" value="1"/>
</dbReference>
<dbReference type="RefSeq" id="WP_142622172.1">
    <property type="nucleotide sequence ID" value="NZ_VIRM01000035.1"/>
</dbReference>
<dbReference type="AlphaFoldDB" id="A0A544YNN5"/>
<sequence>MDPRDAVVETKAAIGALGGGFMLSREVKALCERHGLGPREMYFRGRCGVLGEVDADVVLAAVVFFPAGHVRESWEGGRKLPVEEAAALYAGACHDWGRRRLAGFGNADRLAELLAAVADGADAYCAPLFAGWRAMPRPDGGPALAAHLLHVVRELRGAWHATAVVAQGLGPLEATLVGAADAGTPVPYGRTTDVARFLAWPEPYPVPSEEAVERRARAEELTDDLVARAYAALGPAELTELCGLLREASLAGRAR</sequence>
<evidence type="ECO:0008006" key="3">
    <source>
        <dbReference type="Google" id="ProtNLM"/>
    </source>
</evidence>
<dbReference type="NCBIfam" id="NF047719">
    <property type="entry name" value="SCO6745_fam_HTH"/>
    <property type="match status" value="1"/>
</dbReference>
<protein>
    <recommendedName>
        <fullName evidence="3">EvbL</fullName>
    </recommendedName>
</protein>
<comment type="caution">
    <text evidence="1">The sequence shown here is derived from an EMBL/GenBank/DDBJ whole genome shotgun (WGS) entry which is preliminary data.</text>
</comment>